<dbReference type="EMBL" id="ADFQ01000086">
    <property type="protein sequence ID" value="EFN90660.1"/>
    <property type="molecule type" value="Genomic_DNA"/>
</dbReference>
<dbReference type="InterPro" id="IPR026440">
    <property type="entry name" value="DNA_PRithio_assoc_DGOHR_pro_1"/>
</dbReference>
<dbReference type="eggNOG" id="ENOG502Z7Y8">
    <property type="taxonomic scope" value="Bacteria"/>
</dbReference>
<sequence length="394" mass="45360">MIISAIKVIQPLGEFYIAKIKARDLLKVSTSSVLRYDKDGTLKGNQRPLRSDRLKAIANFIRSEEMCFPTSIIVAANIDSSGEILEDEDRRWKIERINNDVYQLDIPNQDNISSLIIDGQHRLKSFELTSDEFKDIELVCSIFFDLPMPYQAYLFATINGNQKRVDKSLALELFGFNVDNEPENTWSPEKLAVYLTRKLNFSQDSPLYQKIKLAPLFTGIEGIVDRSKWILSTAAMVEGILGLISTNPQLDRDTLAFRKDSFWGDRTRRILKEDKTVLREWYLNNKDEKIYEVLISYFSSINKILWSQVDSNSVIFKTIGISALFDLLKAILEKDRNISNFDQYINKINNIDYLNDYFSLSGAGKTRLKRVLKFRVGLITEAGLKEEDKAFVQL</sequence>
<dbReference type="NCBIfam" id="TIGR03187">
    <property type="entry name" value="DGQHR"/>
    <property type="match status" value="1"/>
</dbReference>
<evidence type="ECO:0000313" key="2">
    <source>
        <dbReference type="Proteomes" id="UP000016016"/>
    </source>
</evidence>
<proteinExistence type="predicted"/>
<dbReference type="RefSeq" id="WP_008450453.1">
    <property type="nucleotide sequence ID" value="NZ_ADFQ01000086.1"/>
</dbReference>
<dbReference type="InterPro" id="IPR017642">
    <property type="entry name" value="DNA_S_mod_DndB"/>
</dbReference>
<dbReference type="InterPro" id="IPR017601">
    <property type="entry name" value="DGQHR-contain_dom"/>
</dbReference>
<protein>
    <submittedName>
        <fullName evidence="1">DGQHR domain protein</fullName>
    </submittedName>
</protein>
<dbReference type="Proteomes" id="UP000016016">
    <property type="component" value="Unassembled WGS sequence"/>
</dbReference>
<gene>
    <name evidence="1" type="ORF">HMPREF9018_1316</name>
</gene>
<dbReference type="AlphaFoldDB" id="E1GXK1"/>
<accession>E1GXK1</accession>
<name>E1GXK1_9BACT</name>
<dbReference type="CDD" id="cd16413">
    <property type="entry name" value="DGQHR_domain"/>
    <property type="match status" value="1"/>
</dbReference>
<organism evidence="1 2">
    <name type="scientific">Prevotella amnii CRIS 21A-A</name>
    <dbReference type="NCBI Taxonomy" id="679191"/>
    <lineage>
        <taxon>Bacteria</taxon>
        <taxon>Pseudomonadati</taxon>
        <taxon>Bacteroidota</taxon>
        <taxon>Bacteroidia</taxon>
        <taxon>Bacteroidales</taxon>
        <taxon>Prevotellaceae</taxon>
        <taxon>Prevotella</taxon>
    </lineage>
</organism>
<dbReference type="Pfam" id="PF14072">
    <property type="entry name" value="DndB"/>
    <property type="match status" value="1"/>
</dbReference>
<reference evidence="1 2" key="1">
    <citation type="submission" date="2010-09" db="EMBL/GenBank/DDBJ databases">
        <authorList>
            <person name="Harkins D.M."/>
            <person name="Madupu R."/>
            <person name="Durkin A.S."/>
            <person name="Torralba M."/>
            <person name="Methe B."/>
            <person name="Sutton G.G."/>
            <person name="Nelson K.E."/>
        </authorList>
    </citation>
    <scope>NUCLEOTIDE SEQUENCE [LARGE SCALE GENOMIC DNA]</scope>
    <source>
        <strain evidence="1 2">CRIS 21A-A</strain>
    </source>
</reference>
<dbReference type="NCBIfam" id="TIGR04172">
    <property type="entry name" value="DGQHR_dnd_1"/>
    <property type="match status" value="1"/>
</dbReference>
<evidence type="ECO:0000313" key="1">
    <source>
        <dbReference type="EMBL" id="EFN90660.1"/>
    </source>
</evidence>
<comment type="caution">
    <text evidence="1">The sequence shown here is derived from an EMBL/GenBank/DDBJ whole genome shotgun (WGS) entry which is preliminary data.</text>
</comment>